<keyword evidence="4" id="KW-1185">Reference proteome</keyword>
<dbReference type="PATRIC" id="fig|1125712.3.peg.105"/>
<feature type="domain" description="6-phospho-N-acetylmuramidase N-terminal" evidence="2">
    <location>
        <begin position="4"/>
        <end position="238"/>
    </location>
</feature>
<dbReference type="SUPFAM" id="SSF51445">
    <property type="entry name" value="(Trans)glycosidases"/>
    <property type="match status" value="1"/>
</dbReference>
<dbReference type="eggNOG" id="COG3589">
    <property type="taxonomic scope" value="Bacteria"/>
</dbReference>
<organism evidence="3 4">
    <name type="scientific">Olsenella profusa F0195</name>
    <dbReference type="NCBI Taxonomy" id="1125712"/>
    <lineage>
        <taxon>Bacteria</taxon>
        <taxon>Bacillati</taxon>
        <taxon>Actinomycetota</taxon>
        <taxon>Coriobacteriia</taxon>
        <taxon>Coriobacteriales</taxon>
        <taxon>Atopobiaceae</taxon>
        <taxon>Olsenella</taxon>
    </lineage>
</organism>
<dbReference type="InterPro" id="IPR043894">
    <property type="entry name" value="MupG_C"/>
</dbReference>
<reference evidence="3 4" key="1">
    <citation type="submission" date="2013-08" db="EMBL/GenBank/DDBJ databases">
        <authorList>
            <person name="Durkin A.S."/>
            <person name="Haft D.R."/>
            <person name="McCorrison J."/>
            <person name="Torralba M."/>
            <person name="Gillis M."/>
            <person name="Haft D.H."/>
            <person name="Methe B."/>
            <person name="Sutton G."/>
            <person name="Nelson K.E."/>
        </authorList>
    </citation>
    <scope>NUCLEOTIDE SEQUENCE [LARGE SCALE GENOMIC DNA]</scope>
    <source>
        <strain evidence="3 4">F0195</strain>
    </source>
</reference>
<protein>
    <submittedName>
        <fullName evidence="3">PF05913 family protein</fullName>
    </submittedName>
</protein>
<dbReference type="EMBL" id="AWEZ01000006">
    <property type="protein sequence ID" value="ERL10652.1"/>
    <property type="molecule type" value="Genomic_DNA"/>
</dbReference>
<dbReference type="Pfam" id="PF19200">
    <property type="entry name" value="MupG_N"/>
    <property type="match status" value="1"/>
</dbReference>
<dbReference type="AlphaFoldDB" id="U2V5M7"/>
<dbReference type="InterPro" id="IPR029000">
    <property type="entry name" value="Cyclophilin-like_dom_sf"/>
</dbReference>
<dbReference type="RefSeq" id="WP_021724976.1">
    <property type="nucleotide sequence ID" value="NZ_AWEZ01000006.1"/>
</dbReference>
<evidence type="ECO:0000313" key="3">
    <source>
        <dbReference type="EMBL" id="ERL10652.1"/>
    </source>
</evidence>
<proteinExistence type="predicted"/>
<feature type="domain" description="6-phospho-N-acetylmuramidase C-terminal" evidence="1">
    <location>
        <begin position="245"/>
        <end position="360"/>
    </location>
</feature>
<sequence length="365" mass="40905">MHHLGISVYPDKSIPERDESYLAVAERQGFDRLFTNLLGVAESPQETVETFTAFMRQAHGHGFRVAVDTNPSVLAQLGATPDDLSVFHEMGIDTLRLDWSLGPEGDIAATRNPYGISIQFNASSMLALDNLIARGADPLNMDVCHNFFPERYTGLSEERFGELSRRWRNMGLRISAFVSSGEPDAFGPWEVSCGLPTLEDDRERPIDLQLRHLLATGLVDDVLVGNCYASEGELAAMAGVDRTQVTLRVDVAPDATADEREVIWGYRHETRTDASAYLLRSSRQRERYRDHPLPARAVSDGLFHRGDVLVVNDNLAHYRGELEVALRDMPDDGTRNLVGWVPPSERFLLDYIRPGHPFAFLRLRS</sequence>
<dbReference type="STRING" id="1125712.HMPREF1316_1055"/>
<dbReference type="Proteomes" id="UP000016638">
    <property type="component" value="Unassembled WGS sequence"/>
</dbReference>
<accession>U2V5M7</accession>
<name>U2V5M7_9ACTN</name>
<evidence type="ECO:0000259" key="1">
    <source>
        <dbReference type="Pfam" id="PF05913"/>
    </source>
</evidence>
<gene>
    <name evidence="3" type="ORF">HMPREF1316_1055</name>
</gene>
<dbReference type="OrthoDB" id="5809921at2"/>
<comment type="caution">
    <text evidence="3">The sequence shown here is derived from an EMBL/GenBank/DDBJ whole genome shotgun (WGS) entry which is preliminary data.</text>
</comment>
<dbReference type="InterPro" id="IPR043797">
    <property type="entry name" value="MupG_N"/>
</dbReference>
<evidence type="ECO:0000313" key="4">
    <source>
        <dbReference type="Proteomes" id="UP000016638"/>
    </source>
</evidence>
<evidence type="ECO:0000259" key="2">
    <source>
        <dbReference type="Pfam" id="PF19200"/>
    </source>
</evidence>
<dbReference type="Gene3D" id="2.40.100.10">
    <property type="entry name" value="Cyclophilin-like"/>
    <property type="match status" value="1"/>
</dbReference>
<dbReference type="Gene3D" id="3.20.20.70">
    <property type="entry name" value="Aldolase class I"/>
    <property type="match status" value="1"/>
</dbReference>
<dbReference type="SUPFAM" id="SSF50891">
    <property type="entry name" value="Cyclophilin-like"/>
    <property type="match status" value="1"/>
</dbReference>
<dbReference type="PANTHER" id="PTHR38435">
    <property type="match status" value="1"/>
</dbReference>
<dbReference type="PANTHER" id="PTHR38435:SF1">
    <property type="entry name" value="DUF871 DOMAIN-CONTAINING PROTEIN"/>
    <property type="match status" value="1"/>
</dbReference>
<dbReference type="Pfam" id="PF05913">
    <property type="entry name" value="MupG_C"/>
    <property type="match status" value="1"/>
</dbReference>
<dbReference type="InterPro" id="IPR013785">
    <property type="entry name" value="Aldolase_TIM"/>
</dbReference>
<dbReference type="InterPro" id="IPR017853">
    <property type="entry name" value="GH"/>
</dbReference>
<dbReference type="InterPro" id="IPR008589">
    <property type="entry name" value="MupG"/>
</dbReference>